<evidence type="ECO:0000256" key="1">
    <source>
        <dbReference type="SAM" id="Coils"/>
    </source>
</evidence>
<keyword evidence="2" id="KW-0812">Transmembrane</keyword>
<comment type="caution">
    <text evidence="3">The sequence shown here is derived from an EMBL/GenBank/DDBJ whole genome shotgun (WGS) entry which is preliminary data.</text>
</comment>
<organism evidence="3 4">
    <name type="scientific">Vibrio splendidus</name>
    <dbReference type="NCBI Taxonomy" id="29497"/>
    <lineage>
        <taxon>Bacteria</taxon>
        <taxon>Pseudomonadati</taxon>
        <taxon>Pseudomonadota</taxon>
        <taxon>Gammaproteobacteria</taxon>
        <taxon>Vibrionales</taxon>
        <taxon>Vibrionaceae</taxon>
        <taxon>Vibrio</taxon>
    </lineage>
</organism>
<gene>
    <name evidence="3" type="ORF">Q8W42_01040</name>
</gene>
<dbReference type="EMBL" id="JAUYVL010000001">
    <property type="protein sequence ID" value="MDP2499276.1"/>
    <property type="molecule type" value="Genomic_DNA"/>
</dbReference>
<feature type="coiled-coil region" evidence="1">
    <location>
        <begin position="44"/>
        <end position="71"/>
    </location>
</feature>
<proteinExistence type="predicted"/>
<protein>
    <recommendedName>
        <fullName evidence="5">DUF2721 domain-containing protein</fullName>
    </recommendedName>
</protein>
<keyword evidence="1" id="KW-0175">Coiled coil</keyword>
<dbReference type="AlphaFoldDB" id="A0AB35MS53"/>
<feature type="transmembrane region" description="Helical" evidence="2">
    <location>
        <begin position="12"/>
        <end position="31"/>
    </location>
</feature>
<evidence type="ECO:0000256" key="2">
    <source>
        <dbReference type="SAM" id="Phobius"/>
    </source>
</evidence>
<dbReference type="Proteomes" id="UP001177935">
    <property type="component" value="Unassembled WGS sequence"/>
</dbReference>
<evidence type="ECO:0000313" key="3">
    <source>
        <dbReference type="EMBL" id="MDP2499276.1"/>
    </source>
</evidence>
<keyword evidence="2" id="KW-1133">Transmembrane helix</keyword>
<keyword evidence="2" id="KW-0472">Membrane</keyword>
<accession>A0AB35MS53</accession>
<feature type="transmembrane region" description="Helical" evidence="2">
    <location>
        <begin position="90"/>
        <end position="108"/>
    </location>
</feature>
<dbReference type="RefSeq" id="WP_133146998.1">
    <property type="nucleotide sequence ID" value="NZ_CAWNUI010000081.1"/>
</dbReference>
<evidence type="ECO:0008006" key="5">
    <source>
        <dbReference type="Google" id="ProtNLM"/>
    </source>
</evidence>
<name>A0AB35MS53_VIBSP</name>
<evidence type="ECO:0000313" key="4">
    <source>
        <dbReference type="Proteomes" id="UP001177935"/>
    </source>
</evidence>
<sequence length="156" mass="18004">MLEIKQMIVSPSFWFASVVIGFIISVLAGFTKDFTENLWVRFSKNRKLRRIEKLESRARDIDAQVQKVKANPHLLQTYQLDILYQKVRQVMYYLVTYFCMFLGLHNFSKDNTSVAIIFGVLALLSMAIPVKIITSKLCILKIVVANVLDNDKHFLG</sequence>
<feature type="transmembrane region" description="Helical" evidence="2">
    <location>
        <begin position="114"/>
        <end position="133"/>
    </location>
</feature>
<reference evidence="3" key="1">
    <citation type="submission" date="2023-07" db="EMBL/GenBank/DDBJ databases">
        <title>Genome content predicts the carbon catabolic preferences of heterotrophic bacteria.</title>
        <authorList>
            <person name="Gralka M."/>
        </authorList>
    </citation>
    <scope>NUCLEOTIDE SEQUENCE</scope>
    <source>
        <strain evidence="3">6E02</strain>
    </source>
</reference>